<feature type="domain" description="Aldehyde oxidase/xanthine dehydrogenase a/b hammerhead" evidence="3">
    <location>
        <begin position="18"/>
        <end position="135"/>
    </location>
</feature>
<organism evidence="4 5">
    <name type="scientific">Nonomuraea mangrovi</name>
    <dbReference type="NCBI Taxonomy" id="2316207"/>
    <lineage>
        <taxon>Bacteria</taxon>
        <taxon>Bacillati</taxon>
        <taxon>Actinomycetota</taxon>
        <taxon>Actinomycetes</taxon>
        <taxon>Streptosporangiales</taxon>
        <taxon>Streptosporangiaceae</taxon>
        <taxon>Nonomuraea</taxon>
    </lineage>
</organism>
<dbReference type="PANTHER" id="PTHR11908">
    <property type="entry name" value="XANTHINE DEHYDROGENASE"/>
    <property type="match status" value="1"/>
</dbReference>
<dbReference type="SUPFAM" id="SSF56003">
    <property type="entry name" value="Molybdenum cofactor-binding domain"/>
    <property type="match status" value="1"/>
</dbReference>
<dbReference type="Pfam" id="PF20256">
    <property type="entry name" value="MoCoBD_2"/>
    <property type="match status" value="1"/>
</dbReference>
<dbReference type="EMBL" id="JBHUFV010000007">
    <property type="protein sequence ID" value="MFD1931050.1"/>
    <property type="molecule type" value="Genomic_DNA"/>
</dbReference>
<dbReference type="InterPro" id="IPR037165">
    <property type="entry name" value="AldOxase/xan_DH_Mopterin-bd_sf"/>
</dbReference>
<evidence type="ECO:0000256" key="1">
    <source>
        <dbReference type="ARBA" id="ARBA00022505"/>
    </source>
</evidence>
<dbReference type="InterPro" id="IPR000674">
    <property type="entry name" value="Ald_Oxase/Xan_DH_a/b"/>
</dbReference>
<dbReference type="PANTHER" id="PTHR11908:SF132">
    <property type="entry name" value="ALDEHYDE OXIDASE 1-RELATED"/>
    <property type="match status" value="1"/>
</dbReference>
<comment type="caution">
    <text evidence="4">The sequence shown here is derived from an EMBL/GenBank/DDBJ whole genome shotgun (WGS) entry which is preliminary data.</text>
</comment>
<dbReference type="RefSeq" id="WP_379570038.1">
    <property type="nucleotide sequence ID" value="NZ_JBHUFV010000007.1"/>
</dbReference>
<dbReference type="Pfam" id="PF01315">
    <property type="entry name" value="Ald_Xan_dh_C"/>
    <property type="match status" value="1"/>
</dbReference>
<dbReference type="Gene3D" id="3.30.365.10">
    <property type="entry name" value="Aldehyde oxidase/xanthine dehydrogenase, molybdopterin binding domain"/>
    <property type="match status" value="4"/>
</dbReference>
<keyword evidence="1" id="KW-0500">Molybdenum</keyword>
<proteinExistence type="predicted"/>
<evidence type="ECO:0000256" key="2">
    <source>
        <dbReference type="ARBA" id="ARBA00023002"/>
    </source>
</evidence>
<dbReference type="Pfam" id="PF02738">
    <property type="entry name" value="MoCoBD_1"/>
    <property type="match status" value="1"/>
</dbReference>
<dbReference type="Gene3D" id="3.90.1170.50">
    <property type="entry name" value="Aldehyde oxidase/xanthine dehydrogenase, a/b hammerhead"/>
    <property type="match status" value="1"/>
</dbReference>
<dbReference type="SMART" id="SM01008">
    <property type="entry name" value="Ald_Xan_dh_C"/>
    <property type="match status" value="1"/>
</dbReference>
<protein>
    <submittedName>
        <fullName evidence="4">Xanthine dehydrogenase family protein molybdopterin-binding subunit</fullName>
    </submittedName>
</protein>
<keyword evidence="2" id="KW-0560">Oxidoreductase</keyword>
<dbReference type="InterPro" id="IPR016208">
    <property type="entry name" value="Ald_Oxase/xanthine_DH-like"/>
</dbReference>
<dbReference type="InterPro" id="IPR036856">
    <property type="entry name" value="Ald_Oxase/Xan_DH_a/b_sf"/>
</dbReference>
<keyword evidence="5" id="KW-1185">Reference proteome</keyword>
<sequence>MTAIGEPVERIDGRQKVTGAARYSAEIALPGLVHAVLIGARVPSGRITAIDTGEAERADGVLAIVTHHNLGPIADRQPPLMPSLAGTAAPGQSFFPMRDDVVHYAGQHIAIVIADTLERAEQAARLVRVTYEETPAITTVEQGRGWMYEADRIFAGMVPGRVTRGDVDAGLSGADVRVTVTFHCAANHHNPIETSATTAMWDGDLLTLWDATQGPNATQLTVAAQLGVPVSQVRVISTFVGGSFGAKAMIWDHPALAALAARHVGRPVRLALTREQMFDSVGHREEQEQYLVLGARADGRLTAIRHHKLSPTSVFDDWAGTALGCSASLYACPNYESVYRLIKANTITPSFIRGPGESEGMVVLETTMDELAYELGMDPLELRLVNHADVDPESGRPWSSKGLKECYARGAELFGWERRDPRPRSHREGDLLIGMGMATACYPVAPVFTPQRARARLYADGRAVIQASFAEFGTGVTTAVAQVAADGLGIGIDAVRMEHGDTALPNTVAAVGSAGTGVISSGVHAAAVALRGELVRTAIADVKSPLYGAAPDDVVVKDGCMMVRNHADRGETYTDLMRRNHLSDVEVVGSYDPPPPSDQYASMTFGAQFAEVAVDADLGLVRVRRMTGVFAPGRVLNRRAAHSQLMGGMLWGLSHALLEATHMDPVQGRWANASLGDYLVPVNADAPDVQVETIEVRDSVVNPMGVKGVGEIGMVGSGAAVANAIFHATGRRLHKIPITIEDLL</sequence>
<name>A0ABW4SQ12_9ACTN</name>
<dbReference type="InterPro" id="IPR046867">
    <property type="entry name" value="AldOxase/xan_DH_MoCoBD2"/>
</dbReference>
<reference evidence="5" key="1">
    <citation type="journal article" date="2019" name="Int. J. Syst. Evol. Microbiol.">
        <title>The Global Catalogue of Microorganisms (GCM) 10K type strain sequencing project: providing services to taxonomists for standard genome sequencing and annotation.</title>
        <authorList>
            <consortium name="The Broad Institute Genomics Platform"/>
            <consortium name="The Broad Institute Genome Sequencing Center for Infectious Disease"/>
            <person name="Wu L."/>
            <person name="Ma J."/>
        </authorList>
    </citation>
    <scope>NUCLEOTIDE SEQUENCE [LARGE SCALE GENOMIC DNA]</scope>
    <source>
        <strain evidence="5">ICMP 6774ER</strain>
    </source>
</reference>
<gene>
    <name evidence="4" type="ORF">ACFSKW_06110</name>
</gene>
<accession>A0ABW4SQ12</accession>
<evidence type="ECO:0000313" key="5">
    <source>
        <dbReference type="Proteomes" id="UP001597368"/>
    </source>
</evidence>
<dbReference type="Proteomes" id="UP001597368">
    <property type="component" value="Unassembled WGS sequence"/>
</dbReference>
<evidence type="ECO:0000313" key="4">
    <source>
        <dbReference type="EMBL" id="MFD1931050.1"/>
    </source>
</evidence>
<dbReference type="InterPro" id="IPR008274">
    <property type="entry name" value="AldOxase/xan_DH_MoCoBD1"/>
</dbReference>
<evidence type="ECO:0000259" key="3">
    <source>
        <dbReference type="SMART" id="SM01008"/>
    </source>
</evidence>
<dbReference type="SUPFAM" id="SSF54665">
    <property type="entry name" value="CO dehydrogenase molybdoprotein N-domain-like"/>
    <property type="match status" value="1"/>
</dbReference>